<dbReference type="InParanoid" id="A0A369J8D7"/>
<comment type="caution">
    <text evidence="1">The sequence shown here is derived from an EMBL/GenBank/DDBJ whole genome shotgun (WGS) entry which is preliminary data.</text>
</comment>
<name>A0A369J8D7_HYPMA</name>
<organism evidence="1 2">
    <name type="scientific">Hypsizygus marmoreus</name>
    <name type="common">White beech mushroom</name>
    <name type="synonym">Agaricus marmoreus</name>
    <dbReference type="NCBI Taxonomy" id="39966"/>
    <lineage>
        <taxon>Eukaryota</taxon>
        <taxon>Fungi</taxon>
        <taxon>Dikarya</taxon>
        <taxon>Basidiomycota</taxon>
        <taxon>Agaricomycotina</taxon>
        <taxon>Agaricomycetes</taxon>
        <taxon>Agaricomycetidae</taxon>
        <taxon>Agaricales</taxon>
        <taxon>Tricholomatineae</taxon>
        <taxon>Lyophyllaceae</taxon>
        <taxon>Hypsizygus</taxon>
    </lineage>
</organism>
<accession>A0A369J8D7</accession>
<reference evidence="1" key="1">
    <citation type="submission" date="2018-04" db="EMBL/GenBank/DDBJ databases">
        <title>Whole genome sequencing of Hypsizygus marmoreus.</title>
        <authorList>
            <person name="Choi I.-G."/>
            <person name="Min B."/>
            <person name="Kim J.-G."/>
            <person name="Kim S."/>
            <person name="Oh Y.-L."/>
            <person name="Kong W.-S."/>
            <person name="Park H."/>
            <person name="Jeong J."/>
            <person name="Song E.-S."/>
        </authorList>
    </citation>
    <scope>NUCLEOTIDE SEQUENCE [LARGE SCALE GENOMIC DNA]</scope>
    <source>
        <strain evidence="1">51987-8</strain>
    </source>
</reference>
<keyword evidence="2" id="KW-1185">Reference proteome</keyword>
<dbReference type="EMBL" id="LUEZ02000137">
    <property type="protein sequence ID" value="RDB15993.1"/>
    <property type="molecule type" value="Genomic_DNA"/>
</dbReference>
<evidence type="ECO:0000313" key="2">
    <source>
        <dbReference type="Proteomes" id="UP000076154"/>
    </source>
</evidence>
<sequence>MDERKRLPQEIVDKIVDNFSKDFPTLRSIALVSRAHLSRSRTHLFSSITLDQQRNSDGLHVLLTKNTALSTYIRIITLTIGMHDDSMRHTWLSQNITLPFILDRLTSLCSFSFNLYPAIHWKHIHPRVTEALFRVFARPTLSSIHFTGLYGIPDTFFNISAFIQLLELRAVTFNCISDFDAESLQSLSVKALVFEPMPVCLPEDQFELLPALVTRPNACFARITSLRIYPSDDNLSVILPVLKAAEKSLVSLELVHTYMALPYAEGQGLSAFQFNLANLSNLSWLSITIGLLYSKSNHIKDCVSTSMQQLTTFLASATYTLAHIEKLTVIFSPLCMHPLYRVRHMAKHLSELDVWEQLDTTISHCRSTAGLSVILVLMMKTDELTETLDMKKEWQESMPGKLPLLENRGSLTLDMESYSQARI</sequence>
<evidence type="ECO:0008006" key="3">
    <source>
        <dbReference type="Google" id="ProtNLM"/>
    </source>
</evidence>
<dbReference type="Proteomes" id="UP000076154">
    <property type="component" value="Unassembled WGS sequence"/>
</dbReference>
<dbReference type="OrthoDB" id="3069231at2759"/>
<proteinExistence type="predicted"/>
<evidence type="ECO:0000313" key="1">
    <source>
        <dbReference type="EMBL" id="RDB15993.1"/>
    </source>
</evidence>
<protein>
    <recommendedName>
        <fullName evidence="3">F-box domain-containing protein</fullName>
    </recommendedName>
</protein>
<gene>
    <name evidence="1" type="ORF">Hypma_003493</name>
</gene>
<dbReference type="AlphaFoldDB" id="A0A369J8D7"/>